<evidence type="ECO:0000313" key="1">
    <source>
        <dbReference type="EMBL" id="MBS9335034.1"/>
    </source>
</evidence>
<gene>
    <name evidence="1" type="ORF">G6R27_03130</name>
</gene>
<reference evidence="1 2" key="1">
    <citation type="submission" date="2020-02" db="EMBL/GenBank/DDBJ databases">
        <title>Fructobacillus sp. isolated from paper mulberry of Taiwan.</title>
        <authorList>
            <person name="Lin S.-T."/>
        </authorList>
    </citation>
    <scope>NUCLEOTIDE SEQUENCE [LARGE SCALE GENOMIC DNA]</scope>
    <source>
        <strain evidence="1 2">M1-10</strain>
    </source>
</reference>
<keyword evidence="2" id="KW-1185">Reference proteome</keyword>
<comment type="caution">
    <text evidence="1">The sequence shown here is derived from an EMBL/GenBank/DDBJ whole genome shotgun (WGS) entry which is preliminary data.</text>
</comment>
<accession>A0ABS5QPD8</accession>
<organism evidence="1 2">
    <name type="scientific">Fructobacillus papyriferae</name>
    <dbReference type="NCBI Taxonomy" id="2713171"/>
    <lineage>
        <taxon>Bacteria</taxon>
        <taxon>Bacillati</taxon>
        <taxon>Bacillota</taxon>
        <taxon>Bacilli</taxon>
        <taxon>Lactobacillales</taxon>
        <taxon>Lactobacillaceae</taxon>
        <taxon>Fructobacillus</taxon>
    </lineage>
</organism>
<sequence length="112" mass="12867">MTGSSDKGKMMKTTIDKLITHYRIVKREAEKRNNEEYALLLIKNSRENISFQGRANFGTFMINSVPYNGLLVSQILLDNSFEGELSTLLVVNKRLFTLSSIRAEDIMNQYEI</sequence>
<dbReference type="Proteomes" id="UP001519418">
    <property type="component" value="Unassembled WGS sequence"/>
</dbReference>
<protein>
    <submittedName>
        <fullName evidence="1">Uncharacterized protein</fullName>
    </submittedName>
</protein>
<dbReference type="EMBL" id="JAAMFI010000001">
    <property type="protein sequence ID" value="MBS9335034.1"/>
    <property type="molecule type" value="Genomic_DNA"/>
</dbReference>
<evidence type="ECO:0000313" key="2">
    <source>
        <dbReference type="Proteomes" id="UP001519418"/>
    </source>
</evidence>
<proteinExistence type="predicted"/>
<name>A0ABS5QPD8_9LACO</name>
<dbReference type="RefSeq" id="WP_213819615.1">
    <property type="nucleotide sequence ID" value="NZ_JAAMFI010000001.1"/>
</dbReference>